<evidence type="ECO:0000256" key="1">
    <source>
        <dbReference type="ARBA" id="ARBA00001946"/>
    </source>
</evidence>
<dbReference type="PANTHER" id="PTHR32308">
    <property type="entry name" value="LYASE BETA SUBUNIT, PUTATIVE (AFU_ORTHOLOGUE AFUA_4G13030)-RELATED"/>
    <property type="match status" value="1"/>
</dbReference>
<evidence type="ECO:0000259" key="6">
    <source>
        <dbReference type="Pfam" id="PF03328"/>
    </source>
</evidence>
<evidence type="ECO:0000256" key="2">
    <source>
        <dbReference type="ARBA" id="ARBA00022723"/>
    </source>
</evidence>
<dbReference type="Gene3D" id="3.20.20.60">
    <property type="entry name" value="Phosphoenolpyruvate-binding domains"/>
    <property type="match status" value="1"/>
</dbReference>
<evidence type="ECO:0000256" key="5">
    <source>
        <dbReference type="PIRSR" id="PIRSR015582-2"/>
    </source>
</evidence>
<dbReference type="Proteomes" id="UP000470246">
    <property type="component" value="Unassembled WGS sequence"/>
</dbReference>
<dbReference type="InterPro" id="IPR011206">
    <property type="entry name" value="Citrate_lyase_beta/mcl1/mcl2"/>
</dbReference>
<dbReference type="InterPro" id="IPR015813">
    <property type="entry name" value="Pyrv/PenolPyrv_kinase-like_dom"/>
</dbReference>
<dbReference type="RefSeq" id="WP_163480067.1">
    <property type="nucleotide sequence ID" value="NZ_JAAGWF010000004.1"/>
</dbReference>
<dbReference type="SUPFAM" id="SSF51621">
    <property type="entry name" value="Phosphoenolpyruvate/pyruvate domain"/>
    <property type="match status" value="1"/>
</dbReference>
<dbReference type="EMBL" id="JAAGWF010000004">
    <property type="protein sequence ID" value="NEK56869.1"/>
    <property type="molecule type" value="Genomic_DNA"/>
</dbReference>
<proteinExistence type="predicted"/>
<feature type="domain" description="HpcH/HpaI aldolase/citrate lyase" evidence="6">
    <location>
        <begin position="19"/>
        <end position="221"/>
    </location>
</feature>
<dbReference type="InterPro" id="IPR040442">
    <property type="entry name" value="Pyrv_kinase-like_dom_sf"/>
</dbReference>
<dbReference type="Pfam" id="PF03328">
    <property type="entry name" value="HpcH_HpaI"/>
    <property type="match status" value="1"/>
</dbReference>
<name>A0A7K3VW49_9ACTN</name>
<dbReference type="PIRSF" id="PIRSF015582">
    <property type="entry name" value="Cit_lyase_B"/>
    <property type="match status" value="1"/>
</dbReference>
<protein>
    <submittedName>
        <fullName evidence="7">CoA ester lyase</fullName>
    </submittedName>
</protein>
<comment type="caution">
    <text evidence="7">The sequence shown here is derived from an EMBL/GenBank/DDBJ whole genome shotgun (WGS) entry which is preliminary data.</text>
</comment>
<dbReference type="PANTHER" id="PTHR32308:SF10">
    <property type="entry name" value="CITRATE LYASE SUBUNIT BETA"/>
    <property type="match status" value="1"/>
</dbReference>
<reference evidence="7 8" key="1">
    <citation type="submission" date="2020-02" db="EMBL/GenBank/DDBJ databases">
        <title>Geodermatophilus sabuli CPCC 205279 I12A-02694.</title>
        <authorList>
            <person name="Jiang Z."/>
        </authorList>
    </citation>
    <scope>NUCLEOTIDE SEQUENCE [LARGE SCALE GENOMIC DNA]</scope>
    <source>
        <strain evidence="7 8">I12A-02694</strain>
    </source>
</reference>
<comment type="cofactor">
    <cofactor evidence="1">
        <name>Mg(2+)</name>
        <dbReference type="ChEBI" id="CHEBI:18420"/>
    </cofactor>
</comment>
<evidence type="ECO:0000313" key="8">
    <source>
        <dbReference type="Proteomes" id="UP000470246"/>
    </source>
</evidence>
<evidence type="ECO:0000256" key="4">
    <source>
        <dbReference type="PIRSR" id="PIRSR015582-1"/>
    </source>
</evidence>
<evidence type="ECO:0000313" key="7">
    <source>
        <dbReference type="EMBL" id="NEK56869.1"/>
    </source>
</evidence>
<keyword evidence="7" id="KW-0456">Lyase</keyword>
<dbReference type="GO" id="GO:0006107">
    <property type="term" value="P:oxaloacetate metabolic process"/>
    <property type="evidence" value="ECO:0007669"/>
    <property type="project" value="TreeGrafter"/>
</dbReference>
<keyword evidence="2 5" id="KW-0479">Metal-binding</keyword>
<keyword evidence="3 5" id="KW-0460">Magnesium</keyword>
<keyword evidence="8" id="KW-1185">Reference proteome</keyword>
<dbReference type="GO" id="GO:0000287">
    <property type="term" value="F:magnesium ion binding"/>
    <property type="evidence" value="ECO:0007669"/>
    <property type="project" value="TreeGrafter"/>
</dbReference>
<feature type="binding site" evidence="4">
    <location>
        <position position="128"/>
    </location>
    <ligand>
        <name>substrate</name>
    </ligand>
</feature>
<organism evidence="7 8">
    <name type="scientific">Geodermatophilus sabuli</name>
    <dbReference type="NCBI Taxonomy" id="1564158"/>
    <lineage>
        <taxon>Bacteria</taxon>
        <taxon>Bacillati</taxon>
        <taxon>Actinomycetota</taxon>
        <taxon>Actinomycetes</taxon>
        <taxon>Geodermatophilales</taxon>
        <taxon>Geodermatophilaceae</taxon>
        <taxon>Geodermatophilus</taxon>
    </lineage>
</organism>
<accession>A0A7K3VW49</accession>
<dbReference type="InterPro" id="IPR005000">
    <property type="entry name" value="Aldolase/citrate-lyase_domain"/>
</dbReference>
<sequence>MTSRHDRFLLGVERLASARSFLFVPGNRPDRFGKAVASGADVVILDLEDAVDPDAKAAARRGVRAHLHHGPPVVVRINGLDSPWSRDDVDAIGGLPGLLGVMVPKAEDPEQVRRVAAATARPVVPLVETAVGIERLADLVTAPGIPRLAFGSVDLALDLGAQESWEALIYARSRLVVVSRSVGLAAPVDGVTVELRDDGVLTAATRRARALGFGAKLCIHPRQVPVVHAAFAPDGDELEWAREVLRADVAGGAVAVRGQMVDRPVLERARRIVMSLGRDARETPADME</sequence>
<dbReference type="AlphaFoldDB" id="A0A7K3VW49"/>
<feature type="binding site" evidence="4">
    <location>
        <position position="76"/>
    </location>
    <ligand>
        <name>substrate</name>
    </ligand>
</feature>
<evidence type="ECO:0000256" key="3">
    <source>
        <dbReference type="ARBA" id="ARBA00022842"/>
    </source>
</evidence>
<dbReference type="GO" id="GO:0016829">
    <property type="term" value="F:lyase activity"/>
    <property type="evidence" value="ECO:0007669"/>
    <property type="project" value="UniProtKB-KW"/>
</dbReference>
<feature type="binding site" evidence="5">
    <location>
        <position position="154"/>
    </location>
    <ligand>
        <name>Mg(2+)</name>
        <dbReference type="ChEBI" id="CHEBI:18420"/>
    </ligand>
</feature>
<feature type="binding site" evidence="5">
    <location>
        <position position="128"/>
    </location>
    <ligand>
        <name>Mg(2+)</name>
        <dbReference type="ChEBI" id="CHEBI:18420"/>
    </ligand>
</feature>
<gene>
    <name evidence="7" type="ORF">GCU56_03155</name>
</gene>